<feature type="transmembrane region" description="Helical" evidence="4">
    <location>
        <begin position="75"/>
        <end position="95"/>
    </location>
</feature>
<evidence type="ECO:0000256" key="1">
    <source>
        <dbReference type="ARBA" id="ARBA00022737"/>
    </source>
</evidence>
<keyword evidence="4" id="KW-0472">Membrane</keyword>
<keyword evidence="6" id="KW-1185">Reference proteome</keyword>
<dbReference type="PANTHER" id="PTHR47926:SF347">
    <property type="entry name" value="PENTATRICOPEPTIDE REPEAT-CONTAINING PROTEIN"/>
    <property type="match status" value="1"/>
</dbReference>
<evidence type="ECO:0000256" key="4">
    <source>
        <dbReference type="SAM" id="Phobius"/>
    </source>
</evidence>
<evidence type="ECO:0000313" key="6">
    <source>
        <dbReference type="Proteomes" id="UP000315295"/>
    </source>
</evidence>
<feature type="repeat" description="PPR" evidence="2">
    <location>
        <begin position="83"/>
        <end position="117"/>
    </location>
</feature>
<name>A0A540M284_MALBA</name>
<evidence type="ECO:0008006" key="7">
    <source>
        <dbReference type="Google" id="ProtNLM"/>
    </source>
</evidence>
<evidence type="ECO:0000313" key="5">
    <source>
        <dbReference type="EMBL" id="TQD92854.1"/>
    </source>
</evidence>
<dbReference type="PROSITE" id="PS51375">
    <property type="entry name" value="PPR"/>
    <property type="match status" value="2"/>
</dbReference>
<dbReference type="NCBIfam" id="TIGR00756">
    <property type="entry name" value="PPR"/>
    <property type="match status" value="3"/>
</dbReference>
<feature type="transmembrane region" description="Helical" evidence="4">
    <location>
        <begin position="115"/>
        <end position="138"/>
    </location>
</feature>
<dbReference type="EMBL" id="VIEB01000382">
    <property type="protein sequence ID" value="TQD92854.1"/>
    <property type="molecule type" value="Genomic_DNA"/>
</dbReference>
<dbReference type="GO" id="GO:0003723">
    <property type="term" value="F:RNA binding"/>
    <property type="evidence" value="ECO:0007669"/>
    <property type="project" value="InterPro"/>
</dbReference>
<protein>
    <recommendedName>
        <fullName evidence="7">Pentatricopeptide repeat-containing protein</fullName>
    </recommendedName>
</protein>
<keyword evidence="4" id="KW-0812">Transmembrane</keyword>
<proteinExistence type="predicted"/>
<reference evidence="5 6" key="1">
    <citation type="journal article" date="2019" name="G3 (Bethesda)">
        <title>Sequencing of a Wild Apple (Malus baccata) Genome Unravels the Differences Between Cultivated and Wild Apple Species Regarding Disease Resistance and Cold Tolerance.</title>
        <authorList>
            <person name="Chen X."/>
        </authorList>
    </citation>
    <scope>NUCLEOTIDE SEQUENCE [LARGE SCALE GENOMIC DNA]</scope>
    <source>
        <strain evidence="6">cv. Shandingzi</strain>
        <tissue evidence="5">Leaves</tissue>
    </source>
</reference>
<comment type="caution">
    <text evidence="5">The sequence shown here is derived from an EMBL/GenBank/DDBJ whole genome shotgun (WGS) entry which is preliminary data.</text>
</comment>
<keyword evidence="4" id="KW-1133">Transmembrane helix</keyword>
<dbReference type="PANTHER" id="PTHR47926">
    <property type="entry name" value="PENTATRICOPEPTIDE REPEAT-CONTAINING PROTEIN"/>
    <property type="match status" value="1"/>
</dbReference>
<feature type="repeat" description="PPR" evidence="2">
    <location>
        <begin position="145"/>
        <end position="179"/>
    </location>
</feature>
<gene>
    <name evidence="5" type="ORF">C1H46_021524</name>
</gene>
<dbReference type="GO" id="GO:0009451">
    <property type="term" value="P:RNA modification"/>
    <property type="evidence" value="ECO:0007669"/>
    <property type="project" value="InterPro"/>
</dbReference>
<dbReference type="Pfam" id="PF01535">
    <property type="entry name" value="PPR"/>
    <property type="match status" value="4"/>
</dbReference>
<dbReference type="InterPro" id="IPR002885">
    <property type="entry name" value="PPR_rpt"/>
</dbReference>
<dbReference type="Proteomes" id="UP000315295">
    <property type="component" value="Unassembled WGS sequence"/>
</dbReference>
<dbReference type="InterPro" id="IPR011990">
    <property type="entry name" value="TPR-like_helical_dom_sf"/>
</dbReference>
<dbReference type="AlphaFoldDB" id="A0A540M284"/>
<sequence>MPTTCSTKYPTAEFSSSGPPSSTPMCFTIAFINPSLYMLKCTGWGIAILVHLLFRSQCLWSCPGGFRRETSPREASAVWFLGNGIVQTALLHMYAKCGLVRDARDVFDSMEDKDLVAWTAMIFGFSKMGLMGEARWLFDNMGQRNAVSWATIVAGYTNNGDMERAKELYERMVYKNSVAWVAMIAGYGKRGNVVEAEMVFDEIQMPDASCWAAMVACYAQNGYAAVQQKPLGCIRK</sequence>
<feature type="region of interest" description="Disordered" evidence="3">
    <location>
        <begin position="1"/>
        <end position="21"/>
    </location>
</feature>
<keyword evidence="1" id="KW-0677">Repeat</keyword>
<dbReference type="InterPro" id="IPR046960">
    <property type="entry name" value="PPR_At4g14850-like_plant"/>
</dbReference>
<organism evidence="5 6">
    <name type="scientific">Malus baccata</name>
    <name type="common">Siberian crab apple</name>
    <name type="synonym">Pyrus baccata</name>
    <dbReference type="NCBI Taxonomy" id="106549"/>
    <lineage>
        <taxon>Eukaryota</taxon>
        <taxon>Viridiplantae</taxon>
        <taxon>Streptophyta</taxon>
        <taxon>Embryophyta</taxon>
        <taxon>Tracheophyta</taxon>
        <taxon>Spermatophyta</taxon>
        <taxon>Magnoliopsida</taxon>
        <taxon>eudicotyledons</taxon>
        <taxon>Gunneridae</taxon>
        <taxon>Pentapetalae</taxon>
        <taxon>rosids</taxon>
        <taxon>fabids</taxon>
        <taxon>Rosales</taxon>
        <taxon>Rosaceae</taxon>
        <taxon>Amygdaloideae</taxon>
        <taxon>Maleae</taxon>
        <taxon>Malus</taxon>
    </lineage>
</organism>
<evidence type="ECO:0000256" key="2">
    <source>
        <dbReference type="PROSITE-ProRule" id="PRU00708"/>
    </source>
</evidence>
<dbReference type="Gene3D" id="1.25.40.10">
    <property type="entry name" value="Tetratricopeptide repeat domain"/>
    <property type="match status" value="2"/>
</dbReference>
<feature type="transmembrane region" description="Helical" evidence="4">
    <location>
        <begin position="37"/>
        <end position="54"/>
    </location>
</feature>
<evidence type="ECO:0000256" key="3">
    <source>
        <dbReference type="SAM" id="MobiDB-lite"/>
    </source>
</evidence>
<accession>A0A540M284</accession>